<evidence type="ECO:0000313" key="2">
    <source>
        <dbReference type="Proteomes" id="UP000232003"/>
    </source>
</evidence>
<gene>
    <name evidence="1" type="ORF">COO91_09421</name>
</gene>
<dbReference type="KEGG" id="nfl:COO91_09421"/>
<geneLocation type="plasmid" evidence="2">
    <name>pnfsy04</name>
</geneLocation>
<sequence>MSSLEIPLKWVKGRSHSFPDSSDRLLIYVLIDVVACHNTLNLELAKPHIYGS</sequence>
<keyword evidence="2" id="KW-1185">Reference proteome</keyword>
<dbReference type="RefSeq" id="WP_157816879.1">
    <property type="nucleotide sequence ID" value="NZ_CAWNNC010000005.1"/>
</dbReference>
<name>A0A2K8T6A8_9NOSO</name>
<reference evidence="1 2" key="1">
    <citation type="submission" date="2017-11" db="EMBL/GenBank/DDBJ databases">
        <title>Complete genome of a free-living desiccation-tolerant cyanobacterium and its photosynthetic adaptation to extreme terrestrial habitat.</title>
        <authorList>
            <person name="Shang J."/>
        </authorList>
    </citation>
    <scope>NUCLEOTIDE SEQUENCE [LARGE SCALE GENOMIC DNA]</scope>
    <source>
        <strain evidence="1 2">CCNUN1</strain>
        <plasmid evidence="2">pnfsy04</plasmid>
    </source>
</reference>
<accession>A0A2K8T6A8</accession>
<proteinExistence type="predicted"/>
<dbReference type="Proteomes" id="UP000232003">
    <property type="component" value="Plasmid pNFSY04"/>
</dbReference>
<keyword evidence="1" id="KW-0614">Plasmid</keyword>
<organism evidence="1 2">
    <name type="scientific">Nostoc flagelliforme CCNUN1</name>
    <dbReference type="NCBI Taxonomy" id="2038116"/>
    <lineage>
        <taxon>Bacteria</taxon>
        <taxon>Bacillati</taxon>
        <taxon>Cyanobacteriota</taxon>
        <taxon>Cyanophyceae</taxon>
        <taxon>Nostocales</taxon>
        <taxon>Nostocaceae</taxon>
        <taxon>Nostoc</taxon>
    </lineage>
</organism>
<protein>
    <submittedName>
        <fullName evidence="1">Uncharacterized protein</fullName>
    </submittedName>
</protein>
<evidence type="ECO:0000313" key="1">
    <source>
        <dbReference type="EMBL" id="AUB43248.1"/>
    </source>
</evidence>
<dbReference type="EMBL" id="CP024789">
    <property type="protein sequence ID" value="AUB43248.1"/>
    <property type="molecule type" value="Genomic_DNA"/>
</dbReference>
<dbReference type="AlphaFoldDB" id="A0A2K8T6A8"/>